<dbReference type="EMBL" id="CP035758">
    <property type="protein sequence ID" value="QBD80824.1"/>
    <property type="molecule type" value="Genomic_DNA"/>
</dbReference>
<sequence>MQLFEDYLKAHRLLALAVANRACVRYLTVYNALKGNPISPQHAEQIRQAVLIMTGISFTGCFILRHPTPAHELPNISWRIARQQLS</sequence>
<organism evidence="1 2">
    <name type="scientific">Ktedonosporobacter rubrisoli</name>
    <dbReference type="NCBI Taxonomy" id="2509675"/>
    <lineage>
        <taxon>Bacteria</taxon>
        <taxon>Bacillati</taxon>
        <taxon>Chloroflexota</taxon>
        <taxon>Ktedonobacteria</taxon>
        <taxon>Ktedonobacterales</taxon>
        <taxon>Ktedonosporobacteraceae</taxon>
        <taxon>Ktedonosporobacter</taxon>
    </lineage>
</organism>
<reference evidence="1 2" key="1">
    <citation type="submission" date="2019-01" db="EMBL/GenBank/DDBJ databases">
        <title>Ktedonosporobacter rubrisoli SCAWS-G2.</title>
        <authorList>
            <person name="Huang Y."/>
            <person name="Yan B."/>
        </authorList>
    </citation>
    <scope>NUCLEOTIDE SEQUENCE [LARGE SCALE GENOMIC DNA]</scope>
    <source>
        <strain evidence="1 2">SCAWS-G2</strain>
    </source>
</reference>
<evidence type="ECO:0000313" key="1">
    <source>
        <dbReference type="EMBL" id="QBD80824.1"/>
    </source>
</evidence>
<protein>
    <submittedName>
        <fullName evidence="1">Uncharacterized protein</fullName>
    </submittedName>
</protein>
<name>A0A4P6JYN7_KTERU</name>
<accession>A0A4P6JYN7</accession>
<dbReference type="RefSeq" id="WP_129891886.1">
    <property type="nucleotide sequence ID" value="NZ_CP035758.1"/>
</dbReference>
<proteinExistence type="predicted"/>
<evidence type="ECO:0000313" key="2">
    <source>
        <dbReference type="Proteomes" id="UP000290365"/>
    </source>
</evidence>
<gene>
    <name evidence="1" type="ORF">EPA93_34600</name>
</gene>
<keyword evidence="2" id="KW-1185">Reference proteome</keyword>
<dbReference type="KEGG" id="kbs:EPA93_34600"/>
<dbReference type="AlphaFoldDB" id="A0A4P6JYN7"/>
<dbReference type="Proteomes" id="UP000290365">
    <property type="component" value="Chromosome"/>
</dbReference>